<dbReference type="GO" id="GO:0005634">
    <property type="term" value="C:nucleus"/>
    <property type="evidence" value="ECO:0007669"/>
    <property type="project" value="UniProtKB-SubCell"/>
</dbReference>
<dbReference type="PANTHER" id="PTHR37534">
    <property type="entry name" value="TRANSCRIPTIONAL ACTIVATOR PROTEIN UGA3"/>
    <property type="match status" value="1"/>
</dbReference>
<dbReference type="Pfam" id="PF00172">
    <property type="entry name" value="Zn_clus"/>
    <property type="match status" value="1"/>
</dbReference>
<name>A0A9P9JWD8_FUSSL</name>
<dbReference type="PROSITE" id="PS00463">
    <property type="entry name" value="ZN2_CY6_FUNGAL_1"/>
    <property type="match status" value="1"/>
</dbReference>
<dbReference type="InterPro" id="IPR036864">
    <property type="entry name" value="Zn2-C6_fun-type_DNA-bd_sf"/>
</dbReference>
<proteinExistence type="predicted"/>
<comment type="subcellular location">
    <subcellularLocation>
        <location evidence="1">Nucleus</location>
    </subcellularLocation>
</comment>
<gene>
    <name evidence="4" type="ORF">B0J15DRAFT_430222</name>
</gene>
<organism evidence="4 5">
    <name type="scientific">Fusarium solani</name>
    <name type="common">Filamentous fungus</name>
    <dbReference type="NCBI Taxonomy" id="169388"/>
    <lineage>
        <taxon>Eukaryota</taxon>
        <taxon>Fungi</taxon>
        <taxon>Dikarya</taxon>
        <taxon>Ascomycota</taxon>
        <taxon>Pezizomycotina</taxon>
        <taxon>Sordariomycetes</taxon>
        <taxon>Hypocreomycetidae</taxon>
        <taxon>Hypocreales</taxon>
        <taxon>Nectriaceae</taxon>
        <taxon>Fusarium</taxon>
        <taxon>Fusarium solani species complex</taxon>
    </lineage>
</organism>
<evidence type="ECO:0000259" key="3">
    <source>
        <dbReference type="PROSITE" id="PS50048"/>
    </source>
</evidence>
<dbReference type="InterPro" id="IPR021858">
    <property type="entry name" value="Fun_TF"/>
</dbReference>
<dbReference type="PANTHER" id="PTHR37534:SF49">
    <property type="entry name" value="LYSINE BIOSYNTHESIS REGULATORY PROTEIN LYS14"/>
    <property type="match status" value="1"/>
</dbReference>
<dbReference type="GO" id="GO:0045944">
    <property type="term" value="P:positive regulation of transcription by RNA polymerase II"/>
    <property type="evidence" value="ECO:0007669"/>
    <property type="project" value="TreeGrafter"/>
</dbReference>
<evidence type="ECO:0000313" key="5">
    <source>
        <dbReference type="Proteomes" id="UP000736672"/>
    </source>
</evidence>
<dbReference type="GO" id="GO:0008270">
    <property type="term" value="F:zinc ion binding"/>
    <property type="evidence" value="ECO:0007669"/>
    <property type="project" value="InterPro"/>
</dbReference>
<feature type="domain" description="Zn(2)-C6 fungal-type" evidence="3">
    <location>
        <begin position="20"/>
        <end position="50"/>
    </location>
</feature>
<dbReference type="GO" id="GO:0000976">
    <property type="term" value="F:transcription cis-regulatory region binding"/>
    <property type="evidence" value="ECO:0007669"/>
    <property type="project" value="TreeGrafter"/>
</dbReference>
<keyword evidence="2" id="KW-0539">Nucleus</keyword>
<evidence type="ECO:0000256" key="1">
    <source>
        <dbReference type="ARBA" id="ARBA00004123"/>
    </source>
</evidence>
<dbReference type="OrthoDB" id="25818at2759"/>
<dbReference type="PROSITE" id="PS50048">
    <property type="entry name" value="ZN2_CY6_FUNGAL_2"/>
    <property type="match status" value="1"/>
</dbReference>
<accession>A0A9P9JWD8</accession>
<dbReference type="EMBL" id="JAGTJS010000021">
    <property type="protein sequence ID" value="KAH7239578.1"/>
    <property type="molecule type" value="Genomic_DNA"/>
</dbReference>
<evidence type="ECO:0000313" key="4">
    <source>
        <dbReference type="EMBL" id="KAH7239578.1"/>
    </source>
</evidence>
<comment type="caution">
    <text evidence="4">The sequence shown here is derived from an EMBL/GenBank/DDBJ whole genome shotgun (WGS) entry which is preliminary data.</text>
</comment>
<keyword evidence="5" id="KW-1185">Reference proteome</keyword>
<protein>
    <submittedName>
        <fullName evidence="4">Fungal-specific transcription factor domain-containing protein</fullName>
    </submittedName>
</protein>
<evidence type="ECO:0000256" key="2">
    <source>
        <dbReference type="ARBA" id="ARBA00023242"/>
    </source>
</evidence>
<dbReference type="Pfam" id="PF11951">
    <property type="entry name" value="Fungal_trans_2"/>
    <property type="match status" value="1"/>
</dbReference>
<dbReference type="Proteomes" id="UP000736672">
    <property type="component" value="Unassembled WGS sequence"/>
</dbReference>
<dbReference type="InterPro" id="IPR001138">
    <property type="entry name" value="Zn2Cys6_DnaBD"/>
</dbReference>
<dbReference type="SUPFAM" id="SSF57701">
    <property type="entry name" value="Zn2/Cys6 DNA-binding domain"/>
    <property type="match status" value="1"/>
</dbReference>
<dbReference type="CDD" id="cd00067">
    <property type="entry name" value="GAL4"/>
    <property type="match status" value="1"/>
</dbReference>
<reference evidence="4" key="1">
    <citation type="journal article" date="2021" name="Nat. Commun.">
        <title>Genetic determinants of endophytism in the Arabidopsis root mycobiome.</title>
        <authorList>
            <person name="Mesny F."/>
            <person name="Miyauchi S."/>
            <person name="Thiergart T."/>
            <person name="Pickel B."/>
            <person name="Atanasova L."/>
            <person name="Karlsson M."/>
            <person name="Huettel B."/>
            <person name="Barry K.W."/>
            <person name="Haridas S."/>
            <person name="Chen C."/>
            <person name="Bauer D."/>
            <person name="Andreopoulos W."/>
            <person name="Pangilinan J."/>
            <person name="LaButti K."/>
            <person name="Riley R."/>
            <person name="Lipzen A."/>
            <person name="Clum A."/>
            <person name="Drula E."/>
            <person name="Henrissat B."/>
            <person name="Kohler A."/>
            <person name="Grigoriev I.V."/>
            <person name="Martin F.M."/>
            <person name="Hacquard S."/>
        </authorList>
    </citation>
    <scope>NUCLEOTIDE SEQUENCE</scope>
    <source>
        <strain evidence="4">FSSC 5 MPI-SDFR-AT-0091</strain>
    </source>
</reference>
<sequence length="482" mass="54166">MDLTSDIRRARRACKRTKSGCLPCRRRRKKCDEIKPECSGCLRNQLICAWPSRDPATPAIQSVASMTERNLSSMPHIQTQIRQSTSDTTDVLAAPLSSLPPAFRGVEAASLLDSFTELTAPRMVGKGDIENPFITYNIRVSMHSTALQHAILAVSSCHRAYSEPAFSLSSRDHYAVALRSLKVGITKWNTCSVQDRIALLASCLTLCWYEVIDADIRGSLYYHLRASGSMISDLRKDERCRDENLLGFFSEQYSYLAIVANIGIGQASSDRLLDPRSLSQPLHTLNQDSPIYGFMFGCSHALFELIPRIARLPGRFRARRDSSSVVQQEYDSIFSAINSWLPNSQSDDPGYELAGEMYRAACLVFLRTSMKGHEDLEVELYNQVEPSIALFLESFKQLSGESPPWTTFMWPTLVVGSCMREESQRETLLQLLGNSNLRMQTVDSTAHWLSLHWEKVDKDVHLYGIDGLEKTMREQGLDPCVG</sequence>
<dbReference type="AlphaFoldDB" id="A0A9P9JWD8"/>
<dbReference type="SMART" id="SM00066">
    <property type="entry name" value="GAL4"/>
    <property type="match status" value="1"/>
</dbReference>
<dbReference type="Gene3D" id="4.10.240.10">
    <property type="entry name" value="Zn(2)-C6 fungal-type DNA-binding domain"/>
    <property type="match status" value="1"/>
</dbReference>
<dbReference type="GO" id="GO:0000981">
    <property type="term" value="F:DNA-binding transcription factor activity, RNA polymerase II-specific"/>
    <property type="evidence" value="ECO:0007669"/>
    <property type="project" value="InterPro"/>
</dbReference>